<accession>A0A1L7RRT5</accession>
<proteinExistence type="predicted"/>
<dbReference type="PANTHER" id="PTHR43611:SF3">
    <property type="entry name" value="FLAVIN MONONUCLEOTIDE HYDROLASE 1, CHLOROPLATIC"/>
    <property type="match status" value="1"/>
</dbReference>
<dbReference type="InterPro" id="IPR023214">
    <property type="entry name" value="HAD_sf"/>
</dbReference>
<dbReference type="GO" id="GO:0016787">
    <property type="term" value="F:hydrolase activity"/>
    <property type="evidence" value="ECO:0007669"/>
    <property type="project" value="UniProtKB-KW"/>
</dbReference>
<dbReference type="AlphaFoldDB" id="A0A1L7RRT5"/>
<protein>
    <submittedName>
        <fullName evidence="1">HAD hydrolase, IA, variant 3</fullName>
    </submittedName>
</protein>
<organism evidence="1">
    <name type="scientific">Actinomyces succiniciruminis</name>
    <dbReference type="NCBI Taxonomy" id="1522002"/>
    <lineage>
        <taxon>Bacteria</taxon>
        <taxon>Bacillati</taxon>
        <taxon>Actinomycetota</taxon>
        <taxon>Actinomycetes</taxon>
        <taxon>Actinomycetales</taxon>
        <taxon>Actinomycetaceae</taxon>
        <taxon>Actinomyces</taxon>
    </lineage>
</organism>
<dbReference type="Gene3D" id="3.40.50.1000">
    <property type="entry name" value="HAD superfamily/HAD-like"/>
    <property type="match status" value="1"/>
</dbReference>
<dbReference type="InterPro" id="IPR036412">
    <property type="entry name" value="HAD-like_sf"/>
</dbReference>
<gene>
    <name evidence="1" type="ORF">AAM4_2262</name>
</gene>
<keyword evidence="1" id="KW-0378">Hydrolase</keyword>
<dbReference type="RefSeq" id="WP_210581345.1">
    <property type="nucleotide sequence ID" value="NZ_LK995531.1"/>
</dbReference>
<dbReference type="NCBIfam" id="TIGR01509">
    <property type="entry name" value="HAD-SF-IA-v3"/>
    <property type="match status" value="1"/>
</dbReference>
<reference evidence="1" key="1">
    <citation type="submission" date="2014-07" db="EMBL/GenBank/DDBJ databases">
        <authorList>
            <person name="Zhang J.E."/>
            <person name="Yang H."/>
            <person name="Guo J."/>
            <person name="Deng Z."/>
            <person name="Luo H."/>
            <person name="Luo M."/>
            <person name="Zhao B."/>
        </authorList>
    </citation>
    <scope>NUCLEOTIDE SEQUENCE</scope>
    <source>
        <strain evidence="1">AM4</strain>
    </source>
</reference>
<dbReference type="EMBL" id="LK995531">
    <property type="protein sequence ID" value="CED92094.1"/>
    <property type="molecule type" value="Genomic_DNA"/>
</dbReference>
<evidence type="ECO:0000313" key="1">
    <source>
        <dbReference type="EMBL" id="CED92094.1"/>
    </source>
</evidence>
<dbReference type="CDD" id="cd02603">
    <property type="entry name" value="HAD_sEH-N_like"/>
    <property type="match status" value="1"/>
</dbReference>
<dbReference type="SUPFAM" id="SSF56784">
    <property type="entry name" value="HAD-like"/>
    <property type="match status" value="1"/>
</dbReference>
<dbReference type="InterPro" id="IPR006439">
    <property type="entry name" value="HAD-SF_hydro_IA"/>
</dbReference>
<dbReference type="SFLD" id="SFLDS00003">
    <property type="entry name" value="Haloacid_Dehalogenase"/>
    <property type="match status" value="1"/>
</dbReference>
<dbReference type="Pfam" id="PF00702">
    <property type="entry name" value="Hydrolase"/>
    <property type="match status" value="1"/>
</dbReference>
<dbReference type="PANTHER" id="PTHR43611">
    <property type="entry name" value="ALPHA-D-GLUCOSE 1-PHOSPHATE PHOSPHATASE"/>
    <property type="match status" value="1"/>
</dbReference>
<sequence>MSSAAPAPAPNREPERVPEADGIDAVVFDYGNVIYAWEAVGAVAGRVRLEDWQEFVEAGEFHRWNAMLDAGVPLEQILAALAAAHPDRPDWTRILRTYWDHFIDTKTGPIPGTARVIEALADAGVPLYALTNFNDVLFAATRHLSPLLDRFSGIVVSGEEHLVKPDPAIYRLLLDRYRLNAPRTLFVDDSAVNVEAARSAGMQAHHFTGAARLRAVLIEVGLLPAPLD</sequence>
<name>A0A1L7RRT5_9ACTO</name>
<dbReference type="SFLD" id="SFLDG01129">
    <property type="entry name" value="C1.5:_HAD__Beta-PGM__Phosphata"/>
    <property type="match status" value="1"/>
</dbReference>
<dbReference type="PRINTS" id="PR00413">
    <property type="entry name" value="HADHALOGNASE"/>
</dbReference>